<dbReference type="PANTHER" id="PTHR33266:SF1">
    <property type="entry name" value="F-BOX DOMAIN-CONTAINING PROTEIN"/>
    <property type="match status" value="1"/>
</dbReference>
<sequence length="369" mass="41258">MNKLGDPQDINTQYAALSVRVNLDFDTERQLGREQEEKLVESHLRVVFAIPKHREFMRTGTPSEPLLAEAARRLLQKLQPLERVPTLLVDAFSSGFLARGDRGELVMRTLYILARDVAMERGLADKPLIGSQICAPVRVLDWLRALLTEPLYNVALNARPVGDENGLTLAEAFEDSWLNFSHFANAGDFSVPSIDYLVGCNVRGMGLQCAPNQRSIDGMNGLHVGIDKPICKENTSGLLTQAKARVIVEEHIIDPTIIGETKHAVMGIVMEFGSDKSQVDVTSFSPPMTISGWNPYAKFYQLVVHGVTSETYGVIPSAMDDKYKTLIAGNKIMDDFPREGDYRDAMLRQKPAFLCEPVCWDWMRNNYPN</sequence>
<organism evidence="1 2">
    <name type="scientific">Sphagnurus paluster</name>
    <dbReference type="NCBI Taxonomy" id="117069"/>
    <lineage>
        <taxon>Eukaryota</taxon>
        <taxon>Fungi</taxon>
        <taxon>Dikarya</taxon>
        <taxon>Basidiomycota</taxon>
        <taxon>Agaricomycotina</taxon>
        <taxon>Agaricomycetes</taxon>
        <taxon>Agaricomycetidae</taxon>
        <taxon>Agaricales</taxon>
        <taxon>Tricholomatineae</taxon>
        <taxon>Lyophyllaceae</taxon>
        <taxon>Sphagnurus</taxon>
    </lineage>
</organism>
<accession>A0A9P7GJK9</accession>
<dbReference type="Proteomes" id="UP000717328">
    <property type="component" value="Unassembled WGS sequence"/>
</dbReference>
<evidence type="ECO:0000313" key="2">
    <source>
        <dbReference type="Proteomes" id="UP000717328"/>
    </source>
</evidence>
<evidence type="ECO:0000313" key="1">
    <source>
        <dbReference type="EMBL" id="KAG5650914.1"/>
    </source>
</evidence>
<reference evidence="1" key="1">
    <citation type="submission" date="2021-02" db="EMBL/GenBank/DDBJ databases">
        <authorList>
            <person name="Nieuwenhuis M."/>
            <person name="Van De Peppel L.J.J."/>
        </authorList>
    </citation>
    <scope>NUCLEOTIDE SEQUENCE</scope>
    <source>
        <strain evidence="1">D49</strain>
    </source>
</reference>
<gene>
    <name evidence="1" type="ORF">H0H81_010561</name>
</gene>
<dbReference type="EMBL" id="JABCKI010000335">
    <property type="protein sequence ID" value="KAG5650914.1"/>
    <property type="molecule type" value="Genomic_DNA"/>
</dbReference>
<reference evidence="1" key="2">
    <citation type="submission" date="2021-10" db="EMBL/GenBank/DDBJ databases">
        <title>Phylogenomics reveals ancestral predisposition of the termite-cultivated fungus Termitomyces towards a domesticated lifestyle.</title>
        <authorList>
            <person name="Auxier B."/>
            <person name="Grum-Grzhimaylo A."/>
            <person name="Cardenas M.E."/>
            <person name="Lodge J.D."/>
            <person name="Laessoe T."/>
            <person name="Pedersen O."/>
            <person name="Smith M.E."/>
            <person name="Kuyper T.W."/>
            <person name="Franco-Molano E.A."/>
            <person name="Baroni T.J."/>
            <person name="Aanen D.K."/>
        </authorList>
    </citation>
    <scope>NUCLEOTIDE SEQUENCE</scope>
    <source>
        <strain evidence="1">D49</strain>
    </source>
</reference>
<proteinExistence type="predicted"/>
<comment type="caution">
    <text evidence="1">The sequence shown here is derived from an EMBL/GenBank/DDBJ whole genome shotgun (WGS) entry which is preliminary data.</text>
</comment>
<protein>
    <submittedName>
        <fullName evidence="1">Uncharacterized protein</fullName>
    </submittedName>
</protein>
<dbReference type="PANTHER" id="PTHR33266">
    <property type="entry name" value="CHROMOSOME 15, WHOLE GENOME SHOTGUN SEQUENCE"/>
    <property type="match status" value="1"/>
</dbReference>
<dbReference type="OrthoDB" id="3270019at2759"/>
<dbReference type="AlphaFoldDB" id="A0A9P7GJK9"/>
<keyword evidence="2" id="KW-1185">Reference proteome</keyword>
<name>A0A9P7GJK9_9AGAR</name>